<organism evidence="1 2">
    <name type="scientific">Caldibacillus debilis GB1</name>
    <dbReference type="NCBI Taxonomy" id="1339248"/>
    <lineage>
        <taxon>Bacteria</taxon>
        <taxon>Bacillati</taxon>
        <taxon>Bacillota</taxon>
        <taxon>Bacilli</taxon>
        <taxon>Bacillales</taxon>
        <taxon>Bacillaceae</taxon>
        <taxon>Caldibacillus</taxon>
    </lineage>
</organism>
<evidence type="ECO:0000313" key="1">
    <source>
        <dbReference type="EMBL" id="RKO61743.1"/>
    </source>
</evidence>
<dbReference type="AlphaFoldDB" id="A0A420VEG0"/>
<dbReference type="Proteomes" id="UP000286235">
    <property type="component" value="Unassembled WGS sequence"/>
</dbReference>
<sequence length="104" mass="11988">MAKAIELKFESGIVSYRYEDKRTAHLSEEEREATCFFTKEFHTLGELLQLVSSEYLNPICIQKGYEKLWVESIQLFAKDHEGKIHVETLLTLKDGHAVELQVAS</sequence>
<comment type="caution">
    <text evidence="1">The sequence shown here is derived from an EMBL/GenBank/DDBJ whole genome shotgun (WGS) entry which is preliminary data.</text>
</comment>
<name>A0A420VEG0_9BACI</name>
<dbReference type="EMBL" id="AZRV01000035">
    <property type="protein sequence ID" value="RKO61743.1"/>
    <property type="molecule type" value="Genomic_DNA"/>
</dbReference>
<gene>
    <name evidence="1" type="ORF">Cdeb_01214</name>
</gene>
<accession>A0A420VEG0</accession>
<protein>
    <submittedName>
        <fullName evidence="1">Uncharacterized protein</fullName>
    </submittedName>
</protein>
<evidence type="ECO:0000313" key="2">
    <source>
        <dbReference type="Proteomes" id="UP000286235"/>
    </source>
</evidence>
<keyword evidence="2" id="KW-1185">Reference proteome</keyword>
<reference evidence="1 2" key="1">
    <citation type="submission" date="2013-12" db="EMBL/GenBank/DDBJ databases">
        <title>Genome and proteome characterization of Caldibacillus debilis GB1 derived from a cellulolytic aero-tolerant co-culture.</title>
        <authorList>
            <person name="Wushke S.T."/>
            <person name="Zhang X."/>
            <person name="Fristensky B."/>
            <person name="Wilkins J.A."/>
            <person name="Levin D.B."/>
            <person name="Sparling R."/>
        </authorList>
    </citation>
    <scope>NUCLEOTIDE SEQUENCE [LARGE SCALE GENOMIC DNA]</scope>
    <source>
        <strain evidence="1 2">GB1</strain>
    </source>
</reference>
<dbReference type="RefSeq" id="WP_120669119.1">
    <property type="nucleotide sequence ID" value="NZ_AZRV01000035.1"/>
</dbReference>
<proteinExistence type="predicted"/>